<dbReference type="GO" id="GO:0016787">
    <property type="term" value="F:hydrolase activity"/>
    <property type="evidence" value="ECO:0007669"/>
    <property type="project" value="InterPro"/>
</dbReference>
<protein>
    <submittedName>
        <fullName evidence="3">Superfamily II DNA or RNA helicase</fullName>
    </submittedName>
</protein>
<keyword evidence="3" id="KW-0347">Helicase</keyword>
<dbReference type="PROSITE" id="PS51192">
    <property type="entry name" value="HELICASE_ATP_BIND_1"/>
    <property type="match status" value="1"/>
</dbReference>
<dbReference type="CDD" id="cd17926">
    <property type="entry name" value="DEXHc_RE"/>
    <property type="match status" value="1"/>
</dbReference>
<dbReference type="SMART" id="SM00490">
    <property type="entry name" value="HELICc"/>
    <property type="match status" value="1"/>
</dbReference>
<accession>A0A4R1QX94</accession>
<dbReference type="STRING" id="1469948.GCA_000732725_04090"/>
<evidence type="ECO:0000259" key="2">
    <source>
        <dbReference type="PROSITE" id="PS51194"/>
    </source>
</evidence>
<dbReference type="Proteomes" id="UP000295718">
    <property type="component" value="Unassembled WGS sequence"/>
</dbReference>
<dbReference type="GO" id="GO:0005829">
    <property type="term" value="C:cytosol"/>
    <property type="evidence" value="ECO:0007669"/>
    <property type="project" value="TreeGrafter"/>
</dbReference>
<comment type="caution">
    <text evidence="3">The sequence shown here is derived from an EMBL/GenBank/DDBJ whole genome shotgun (WGS) entry which is preliminary data.</text>
</comment>
<dbReference type="InterPro" id="IPR006935">
    <property type="entry name" value="Helicase/UvrB_N"/>
</dbReference>
<evidence type="ECO:0000259" key="1">
    <source>
        <dbReference type="PROSITE" id="PS51192"/>
    </source>
</evidence>
<evidence type="ECO:0000313" key="4">
    <source>
        <dbReference type="Proteomes" id="UP000295718"/>
    </source>
</evidence>
<name>A0A4R1QX94_9FIRM</name>
<dbReference type="Pfam" id="PF04851">
    <property type="entry name" value="ResIII"/>
    <property type="match status" value="1"/>
</dbReference>
<proteinExistence type="predicted"/>
<dbReference type="PANTHER" id="PTHR47396">
    <property type="entry name" value="TYPE I RESTRICTION ENZYME ECOKI R PROTEIN"/>
    <property type="match status" value="1"/>
</dbReference>
<reference evidence="3 4" key="1">
    <citation type="submission" date="2019-03" db="EMBL/GenBank/DDBJ databases">
        <title>Genomic Encyclopedia of Type Strains, Phase IV (KMG-IV): sequencing the most valuable type-strain genomes for metagenomic binning, comparative biology and taxonomic classification.</title>
        <authorList>
            <person name="Goeker M."/>
        </authorList>
    </citation>
    <scope>NUCLEOTIDE SEQUENCE [LARGE SCALE GENOMIC DNA]</scope>
    <source>
        <strain evidence="3 4">DSM 100556</strain>
    </source>
</reference>
<keyword evidence="3" id="KW-0067">ATP-binding</keyword>
<organism evidence="3 4">
    <name type="scientific">Kineothrix alysoides</name>
    <dbReference type="NCBI Taxonomy" id="1469948"/>
    <lineage>
        <taxon>Bacteria</taxon>
        <taxon>Bacillati</taxon>
        <taxon>Bacillota</taxon>
        <taxon>Clostridia</taxon>
        <taxon>Lachnospirales</taxon>
        <taxon>Lachnospiraceae</taxon>
        <taxon>Kineothrix</taxon>
    </lineage>
</organism>
<keyword evidence="4" id="KW-1185">Reference proteome</keyword>
<dbReference type="InterPro" id="IPR001650">
    <property type="entry name" value="Helicase_C-like"/>
</dbReference>
<sequence length="991" mass="111904">MNEVKLAVGNNKIIQIQTEPATDILPVEYVIDSWHNVLSFVPQTESCPGLRPAQLGALFSIKSHWIVSSEPATIVMPTGTGKTETMIATIVSESINHTLIVVPSNLLRKQTADKFLTFGILQDIGVINHDALKPAVTTLLKTPKELFELREILEKSNVVVTTMSLLQRFSDDYLKAISEYCSTLIVDEAHHIAANTWSTVKYKLKNLRCLQFTATPFRNDGKKVDGKIIYNFPLSLAQSQGYFQEINFLPILEFDEEKGDISIATAAIEQLERDLSAGYNHLILVRAKDKFSADRLYNTIYHSHFPKYNPVLVHSDISATERTAAIKALKDGTSRIVVCVDMFGEGIDIPSLKIAAVHDKYKSLPITLQFIGRFARSSKGLGAATVITNIANDELNESLQELYAQDSDWNVLLHVLANREISKELSLQELAQGFDSASLHGMTIQQLRPKISMIAYSTNEKRWNTDAIYNLFDPDSCFITINNDSGIIVIVEKLDSNIDWTSFKGINDTNWHLHLIYWNPQSKMFFINSTNKSISDTFANALFAQSTKISGENTFRCLYGIKRLMLGTIGLKSAIDGPIRFRMFAGIDIGNGIAESQKETSFKSNLFGAGYSGEGKVSIGCSYKGRIWSKWVESIDYWMNWCDEIASRLQNEEINTSKIFEGALVPEIINERPLSVPYGIEWPIDLDLINDSSILISRGFDDYSIYELDIKLTTYSENGPIRFSVGNNIVSEEYELHISNGRYNFKTIKANGLVLKRRKHEYKLTEFFDEFPPRIKFVDQSMLEGNLLVRMTSTPPTFNLNRISTWDWSTVDIRRESQGIQHDKQSIQYHVIQKLKASDKYCMIFDDDGAGEIADIVSIMDTTDRITIQFYHCKYAHGDNAGARVADLYEVCGQAEKSIKWCQEPPTIIDRLMKRESSRAQSGGTRFEIGNVRKLREIKNKMRVFPAKIEIFIVQPGINAKALTDDMLRILSGTASYLMDTYSIDLQIICS</sequence>
<dbReference type="InterPro" id="IPR027417">
    <property type="entry name" value="P-loop_NTPase"/>
</dbReference>
<evidence type="ECO:0000313" key="3">
    <source>
        <dbReference type="EMBL" id="TCL55410.1"/>
    </source>
</evidence>
<keyword evidence="3" id="KW-0547">Nucleotide-binding</keyword>
<dbReference type="SUPFAM" id="SSF52540">
    <property type="entry name" value="P-loop containing nucleoside triphosphate hydrolases"/>
    <property type="match status" value="1"/>
</dbReference>
<dbReference type="PROSITE" id="PS51194">
    <property type="entry name" value="HELICASE_CTER"/>
    <property type="match status" value="1"/>
</dbReference>
<gene>
    <name evidence="3" type="ORF">EDD76_11543</name>
</gene>
<dbReference type="SMART" id="SM00487">
    <property type="entry name" value="DEXDc"/>
    <property type="match status" value="1"/>
</dbReference>
<dbReference type="Pfam" id="PF00271">
    <property type="entry name" value="Helicase_C"/>
    <property type="match status" value="1"/>
</dbReference>
<dbReference type="Gene3D" id="3.40.50.300">
    <property type="entry name" value="P-loop containing nucleotide triphosphate hydrolases"/>
    <property type="match status" value="2"/>
</dbReference>
<feature type="domain" description="Helicase C-terminal" evidence="2">
    <location>
        <begin position="267"/>
        <end position="422"/>
    </location>
</feature>
<dbReference type="GO" id="GO:0005524">
    <property type="term" value="F:ATP binding"/>
    <property type="evidence" value="ECO:0007669"/>
    <property type="project" value="InterPro"/>
</dbReference>
<dbReference type="InterPro" id="IPR050742">
    <property type="entry name" value="Helicase_Restrict-Modif_Enz"/>
</dbReference>
<dbReference type="EMBL" id="SLUO01000015">
    <property type="protein sequence ID" value="TCL55410.1"/>
    <property type="molecule type" value="Genomic_DNA"/>
</dbReference>
<keyword evidence="3" id="KW-0378">Hydrolase</keyword>
<dbReference type="InterPro" id="IPR014001">
    <property type="entry name" value="Helicase_ATP-bd"/>
</dbReference>
<dbReference type="RefSeq" id="WP_035316010.1">
    <property type="nucleotide sequence ID" value="NZ_JPNB01000003.1"/>
</dbReference>
<dbReference type="PANTHER" id="PTHR47396:SF1">
    <property type="entry name" value="ATP-DEPENDENT HELICASE IRC3-RELATED"/>
    <property type="match status" value="1"/>
</dbReference>
<feature type="domain" description="Helicase ATP-binding" evidence="1">
    <location>
        <begin position="63"/>
        <end position="234"/>
    </location>
</feature>
<dbReference type="GO" id="GO:0004386">
    <property type="term" value="F:helicase activity"/>
    <property type="evidence" value="ECO:0007669"/>
    <property type="project" value="UniProtKB-KW"/>
</dbReference>
<dbReference type="GO" id="GO:0003677">
    <property type="term" value="F:DNA binding"/>
    <property type="evidence" value="ECO:0007669"/>
    <property type="project" value="InterPro"/>
</dbReference>
<dbReference type="OrthoDB" id="9802848at2"/>
<dbReference type="AlphaFoldDB" id="A0A4R1QX94"/>